<dbReference type="InterPro" id="IPR003594">
    <property type="entry name" value="HATPase_dom"/>
</dbReference>
<feature type="modified residue" description="4-aspartylphosphate" evidence="11">
    <location>
        <position position="970"/>
    </location>
</feature>
<dbReference type="EMBL" id="KU701377">
    <property type="protein sequence ID" value="AML78993.1"/>
    <property type="molecule type" value="mRNA"/>
</dbReference>
<reference evidence="17" key="1">
    <citation type="journal article" date="2016" name="Proc. Natl. Acad. Sci. U.S.A.">
        <title>Functional and topological diversity of LOV domain photoreceptors.</title>
        <authorList>
            <person name="Glantz S.T."/>
            <person name="Carpenter E.J."/>
            <person name="Melkonian M."/>
            <person name="Gardner K.H."/>
            <person name="Boyden E.S."/>
            <person name="Wong G.K."/>
            <person name="Chow B.Y."/>
        </authorList>
    </citation>
    <scope>NUCLEOTIDE SEQUENCE</scope>
    <source>
        <strain evidence="17">VIAU_2064455</strain>
    </source>
</reference>
<keyword evidence="10" id="KW-0902">Two-component regulatory system</keyword>
<feature type="domain" description="Histidine kinase" evidence="13">
    <location>
        <begin position="353"/>
        <end position="586"/>
    </location>
</feature>
<dbReference type="Gene3D" id="3.30.450.20">
    <property type="entry name" value="PAS domain"/>
    <property type="match status" value="2"/>
</dbReference>
<dbReference type="InterPro" id="IPR035965">
    <property type="entry name" value="PAS-like_dom_sf"/>
</dbReference>
<dbReference type="InterPro" id="IPR001610">
    <property type="entry name" value="PAC"/>
</dbReference>
<evidence type="ECO:0000256" key="2">
    <source>
        <dbReference type="ARBA" id="ARBA00012438"/>
    </source>
</evidence>
<dbReference type="CDD" id="cd00130">
    <property type="entry name" value="PAS"/>
    <property type="match status" value="2"/>
</dbReference>
<feature type="compositionally biased region" description="Polar residues" evidence="12">
    <location>
        <begin position="885"/>
        <end position="912"/>
    </location>
</feature>
<dbReference type="NCBIfam" id="TIGR00229">
    <property type="entry name" value="sensory_box"/>
    <property type="match status" value="2"/>
</dbReference>
<feature type="domain" description="PAC" evidence="16">
    <location>
        <begin position="278"/>
        <end position="332"/>
    </location>
</feature>
<evidence type="ECO:0000256" key="11">
    <source>
        <dbReference type="PROSITE-ProRule" id="PRU00169"/>
    </source>
</evidence>
<accession>A0A126X2S5</accession>
<proteinExistence type="evidence at transcript level"/>
<dbReference type="GO" id="GO:0005524">
    <property type="term" value="F:ATP binding"/>
    <property type="evidence" value="ECO:0007669"/>
    <property type="project" value="UniProtKB-KW"/>
</dbReference>
<dbReference type="GO" id="GO:0000155">
    <property type="term" value="F:phosphorelay sensor kinase activity"/>
    <property type="evidence" value="ECO:0007669"/>
    <property type="project" value="InterPro"/>
</dbReference>
<dbReference type="PROSITE" id="PS50113">
    <property type="entry name" value="PAC"/>
    <property type="match status" value="1"/>
</dbReference>
<name>A0A126X2S5_9CHLO</name>
<dbReference type="Pfam" id="PF00512">
    <property type="entry name" value="HisKA"/>
    <property type="match status" value="1"/>
</dbReference>
<evidence type="ECO:0000256" key="10">
    <source>
        <dbReference type="ARBA" id="ARBA00023012"/>
    </source>
</evidence>
<dbReference type="FunFam" id="3.30.565.10:FF:000010">
    <property type="entry name" value="Sensor histidine kinase RcsC"/>
    <property type="match status" value="1"/>
</dbReference>
<dbReference type="CDD" id="cd00082">
    <property type="entry name" value="HisKA"/>
    <property type="match status" value="1"/>
</dbReference>
<keyword evidence="5" id="KW-0716">Sensory transduction</keyword>
<feature type="domain" description="PAS" evidence="15">
    <location>
        <begin position="210"/>
        <end position="277"/>
    </location>
</feature>
<keyword evidence="3" id="KW-0600">Photoreceptor protein</keyword>
<dbReference type="Gene3D" id="3.40.50.2300">
    <property type="match status" value="1"/>
</dbReference>
<dbReference type="SMART" id="SM00388">
    <property type="entry name" value="HisKA"/>
    <property type="match status" value="1"/>
</dbReference>
<keyword evidence="7" id="KW-0547">Nucleotide-binding</keyword>
<evidence type="ECO:0000256" key="5">
    <source>
        <dbReference type="ARBA" id="ARBA00022606"/>
    </source>
</evidence>
<dbReference type="SMART" id="SM00091">
    <property type="entry name" value="PAS"/>
    <property type="match status" value="2"/>
</dbReference>
<evidence type="ECO:0000256" key="12">
    <source>
        <dbReference type="SAM" id="MobiDB-lite"/>
    </source>
</evidence>
<dbReference type="SMART" id="SM00387">
    <property type="entry name" value="HATPase_c"/>
    <property type="match status" value="1"/>
</dbReference>
<evidence type="ECO:0000256" key="1">
    <source>
        <dbReference type="ARBA" id="ARBA00000085"/>
    </source>
</evidence>
<evidence type="ECO:0000256" key="6">
    <source>
        <dbReference type="ARBA" id="ARBA00022679"/>
    </source>
</evidence>
<sequence>MPFPGGDSGPSLSNVLAAGMASQQHTGVTLLAVPSDAAKQPTICYCNAAFETMTGYSQTELQGLSWEVLLGPDSDPEAALQVQKAIEAHHSADVELLCYGKHGSKFWNLLSVSPINDSGQSGKGTPSSLLCCCATTGLEPCDKVEVTGAANGDVAVRIPQHSSAAGLPCCTPSDSACVNSSQRSPQAFLMCHKDINQRKIEETASLLRDQALGNLTEGITIADPSLPDCPIVYVNDAFVRITGYSREEVLGKNCRFLQGPQTDPTAVHKIREAVQQGKEVTVEILNYRKDGQQFWNLLSLTPVRDAKGRLLSYIGVQSNITELIWRKEAEKHLLEAKIAAETAAEAKSMFLANMSHEIRTPLNGMIATAQLLLASSLSPEQRELTETIWDSGNTLLGILGDILDFSRIDHGSIQLQCQPVCLRSTIESCFEIVGAEAAKKSLNLAYWLDPCFSARNVLGDSIRIRQVIANIVSNAVKFTDDGEVVVRVELEPPSRIPGSIQRNGAGNDLQVHITVRDTGIGISQESAKKLFQCFRQGQEAMSRRYGGTGLGLAISKRLAEMMDGTIWVESRLGEGSTFHFTMHATWCDEEGVQVPNGLATPPPGTVPAGQTGSRIPDVYGDAGNGHDQVSDRWQGGVCCSCCEPVEECIALTNRSVVIDVTHAPTACQLLQSCRLLGMQVVLGDSTNTAFCTKNKCEIAVLSIDRVQQAVKSGWKGRPIVAVGGKDALPINMLPLVVSVTVPVKHVRLASALLKSTSLLQWKDHKGPSKASLGLDSLNLMRTWRLRKKIQKNDWMAPVQNCLQATPGAQRLMALEIARRTSLDNSALERSAPETNGCSSLRWSGPKAAVIPEHAEATMSQPPTFPPKDTTQSRSHDTKSAPLPNCSPQRHSPELLSTNNTTDGTLNSLQTNKEQPPLMRILIAEDNKVNQKVVLKVLQQVVQGCQPDVVENGVQVLTALEKKVYDLILMDIHMPEMDGLEASRRIQQRYKPEERPRIVALSADTLQALHDRCKEAGIEEFILKPFRVEDLRRVMKCHTRVSRHIDSSHLENLAASNTILAQ</sequence>
<evidence type="ECO:0000259" key="14">
    <source>
        <dbReference type="PROSITE" id="PS50110"/>
    </source>
</evidence>
<evidence type="ECO:0000259" key="13">
    <source>
        <dbReference type="PROSITE" id="PS50109"/>
    </source>
</evidence>
<dbReference type="CDD" id="cd17546">
    <property type="entry name" value="REC_hyHK_CKI1_RcsC-like"/>
    <property type="match status" value="1"/>
</dbReference>
<evidence type="ECO:0000256" key="8">
    <source>
        <dbReference type="ARBA" id="ARBA00022777"/>
    </source>
</evidence>
<keyword evidence="3" id="KW-0157">Chromophore</keyword>
<dbReference type="GO" id="GO:0009881">
    <property type="term" value="F:photoreceptor activity"/>
    <property type="evidence" value="ECO:0007669"/>
    <property type="project" value="UniProtKB-KW"/>
</dbReference>
<dbReference type="SUPFAM" id="SSF52172">
    <property type="entry name" value="CheY-like"/>
    <property type="match status" value="1"/>
</dbReference>
<dbReference type="Pfam" id="PF02518">
    <property type="entry name" value="HATPase_c"/>
    <property type="match status" value="1"/>
</dbReference>
<dbReference type="Pfam" id="PF13426">
    <property type="entry name" value="PAS_9"/>
    <property type="match status" value="2"/>
</dbReference>
<evidence type="ECO:0000256" key="7">
    <source>
        <dbReference type="ARBA" id="ARBA00022741"/>
    </source>
</evidence>
<feature type="domain" description="PAS" evidence="15">
    <location>
        <begin position="43"/>
        <end position="89"/>
    </location>
</feature>
<evidence type="ECO:0000313" key="17">
    <source>
        <dbReference type="EMBL" id="AML78993.1"/>
    </source>
</evidence>
<dbReference type="PRINTS" id="PR00344">
    <property type="entry name" value="BCTRLSENSOR"/>
</dbReference>
<evidence type="ECO:0000256" key="3">
    <source>
        <dbReference type="ARBA" id="ARBA00022543"/>
    </source>
</evidence>
<evidence type="ECO:0000259" key="15">
    <source>
        <dbReference type="PROSITE" id="PS50112"/>
    </source>
</evidence>
<dbReference type="Pfam" id="PF00072">
    <property type="entry name" value="Response_reg"/>
    <property type="match status" value="1"/>
</dbReference>
<feature type="domain" description="Response regulatory" evidence="14">
    <location>
        <begin position="919"/>
        <end position="1038"/>
    </location>
</feature>
<evidence type="ECO:0000256" key="4">
    <source>
        <dbReference type="ARBA" id="ARBA00022553"/>
    </source>
</evidence>
<dbReference type="PANTHER" id="PTHR45339:SF1">
    <property type="entry name" value="HYBRID SIGNAL TRANSDUCTION HISTIDINE KINASE J"/>
    <property type="match status" value="1"/>
</dbReference>
<dbReference type="EC" id="2.7.13.3" evidence="2"/>
<keyword evidence="6" id="KW-0808">Transferase</keyword>
<dbReference type="InterPro" id="IPR003661">
    <property type="entry name" value="HisK_dim/P_dom"/>
</dbReference>
<keyword evidence="9" id="KW-0067">ATP-binding</keyword>
<evidence type="ECO:0000256" key="9">
    <source>
        <dbReference type="ARBA" id="ARBA00022840"/>
    </source>
</evidence>
<dbReference type="InterPro" id="IPR000014">
    <property type="entry name" value="PAS"/>
</dbReference>
<dbReference type="PROSITE" id="PS50110">
    <property type="entry name" value="RESPONSE_REGULATORY"/>
    <property type="match status" value="1"/>
</dbReference>
<dbReference type="SMART" id="SM00448">
    <property type="entry name" value="REC"/>
    <property type="match status" value="1"/>
</dbReference>
<feature type="region of interest" description="Disordered" evidence="12">
    <location>
        <begin position="855"/>
        <end position="912"/>
    </location>
</feature>
<evidence type="ECO:0000259" key="16">
    <source>
        <dbReference type="PROSITE" id="PS50113"/>
    </source>
</evidence>
<dbReference type="AlphaFoldDB" id="A0A126X2S5"/>
<dbReference type="Gene3D" id="3.30.565.10">
    <property type="entry name" value="Histidine kinase-like ATPase, C-terminal domain"/>
    <property type="match status" value="1"/>
</dbReference>
<dbReference type="PANTHER" id="PTHR45339">
    <property type="entry name" value="HYBRID SIGNAL TRANSDUCTION HISTIDINE KINASE J"/>
    <property type="match status" value="1"/>
</dbReference>
<protein>
    <recommendedName>
        <fullName evidence="2">histidine kinase</fullName>
        <ecNumber evidence="2">2.7.13.3</ecNumber>
    </recommendedName>
</protein>
<dbReference type="Gene3D" id="1.10.287.130">
    <property type="match status" value="1"/>
</dbReference>
<dbReference type="CDD" id="cd16922">
    <property type="entry name" value="HATPase_EvgS-ArcB-TorS-like"/>
    <property type="match status" value="1"/>
</dbReference>
<dbReference type="InterPro" id="IPR036890">
    <property type="entry name" value="HATPase_C_sf"/>
</dbReference>
<dbReference type="InterPro" id="IPR004358">
    <property type="entry name" value="Sig_transdc_His_kin-like_C"/>
</dbReference>
<dbReference type="InterPro" id="IPR011006">
    <property type="entry name" value="CheY-like_superfamily"/>
</dbReference>
<keyword evidence="8" id="KW-0418">Kinase</keyword>
<keyword evidence="3" id="KW-0675">Receptor</keyword>
<dbReference type="SMART" id="SM00086">
    <property type="entry name" value="PAC"/>
    <property type="match status" value="2"/>
</dbReference>
<dbReference type="SUPFAM" id="SSF47384">
    <property type="entry name" value="Homodimeric domain of signal transducing histidine kinase"/>
    <property type="match status" value="1"/>
</dbReference>
<dbReference type="PROSITE" id="PS50112">
    <property type="entry name" value="PAS"/>
    <property type="match status" value="2"/>
</dbReference>
<dbReference type="GO" id="GO:0009637">
    <property type="term" value="P:response to blue light"/>
    <property type="evidence" value="ECO:0007669"/>
    <property type="project" value="UniProtKB-ARBA"/>
</dbReference>
<dbReference type="InterPro" id="IPR001789">
    <property type="entry name" value="Sig_transdc_resp-reg_receiver"/>
</dbReference>
<dbReference type="InterPro" id="IPR005467">
    <property type="entry name" value="His_kinase_dom"/>
</dbReference>
<dbReference type="SUPFAM" id="SSF55785">
    <property type="entry name" value="PYP-like sensor domain (PAS domain)"/>
    <property type="match status" value="2"/>
</dbReference>
<keyword evidence="4 11" id="KW-0597">Phosphoprotein</keyword>
<comment type="catalytic activity">
    <reaction evidence="1">
        <text>ATP + protein L-histidine = ADP + protein N-phospho-L-histidine.</text>
        <dbReference type="EC" id="2.7.13.3"/>
    </reaction>
</comment>
<dbReference type="FunFam" id="1.10.287.130:FF:000002">
    <property type="entry name" value="Two-component osmosensing histidine kinase"/>
    <property type="match status" value="1"/>
</dbReference>
<dbReference type="InterPro" id="IPR036097">
    <property type="entry name" value="HisK_dim/P_sf"/>
</dbReference>
<dbReference type="PROSITE" id="PS50109">
    <property type="entry name" value="HIS_KIN"/>
    <property type="match status" value="1"/>
</dbReference>
<dbReference type="SUPFAM" id="SSF55874">
    <property type="entry name" value="ATPase domain of HSP90 chaperone/DNA topoisomerase II/histidine kinase"/>
    <property type="match status" value="1"/>
</dbReference>
<dbReference type="InterPro" id="IPR000700">
    <property type="entry name" value="PAS-assoc_C"/>
</dbReference>
<organism evidence="17">
    <name type="scientific">Staurocarteria crucifera</name>
    <dbReference type="NCBI Taxonomy" id="47781"/>
    <lineage>
        <taxon>Eukaryota</taxon>
        <taxon>Viridiplantae</taxon>
        <taxon>Chlorophyta</taxon>
        <taxon>core chlorophytes</taxon>
        <taxon>Chlorophyceae</taxon>
        <taxon>CS clade</taxon>
        <taxon>Chlamydomonadales</taxon>
        <taxon>Chlamydomonadaceae</taxon>
        <taxon>Staurocarteria</taxon>
    </lineage>
</organism>